<dbReference type="EMBL" id="JACGCM010000999">
    <property type="protein sequence ID" value="KAF6163352.1"/>
    <property type="molecule type" value="Genomic_DNA"/>
</dbReference>
<keyword evidence="1" id="KW-0479">Metal-binding</keyword>
<dbReference type="OrthoDB" id="288590at2759"/>
<feature type="domain" description="Fe2OG dioxygenase" evidence="3">
    <location>
        <begin position="71"/>
        <end position="157"/>
    </location>
</feature>
<protein>
    <recommendedName>
        <fullName evidence="3">Fe2OG dioxygenase domain-containing protein</fullName>
    </recommendedName>
</protein>
<evidence type="ECO:0000259" key="3">
    <source>
        <dbReference type="PROSITE" id="PS51471"/>
    </source>
</evidence>
<dbReference type="Pfam" id="PF03171">
    <property type="entry name" value="2OG-FeII_Oxy"/>
    <property type="match status" value="1"/>
</dbReference>
<evidence type="ECO:0000313" key="5">
    <source>
        <dbReference type="Proteomes" id="UP000541444"/>
    </source>
</evidence>
<sequence>MEHIGTTPTQLERLFTTFWSSVGKLLSPLAENSLQTTLKEYLEEIWRLKMKIAGYISESLGLDKDYIEKSLGEGCQIIASNYYPPCPQPHLTLGLAAHSDHGRITILMQNDVDGLQVRYKDMWIPVEYVASSFVVNIGDYIEIMSNGRYKSVEAGTS</sequence>
<dbReference type="GO" id="GO:0046872">
    <property type="term" value="F:metal ion binding"/>
    <property type="evidence" value="ECO:0007669"/>
    <property type="project" value="UniProtKB-KW"/>
</dbReference>
<dbReference type="InterPro" id="IPR005123">
    <property type="entry name" value="Oxoglu/Fe-dep_dioxygenase_dom"/>
</dbReference>
<feature type="non-terminal residue" evidence="4">
    <location>
        <position position="1"/>
    </location>
</feature>
<keyword evidence="2" id="KW-0408">Iron</keyword>
<evidence type="ECO:0000256" key="2">
    <source>
        <dbReference type="ARBA" id="ARBA00023004"/>
    </source>
</evidence>
<gene>
    <name evidence="4" type="ORF">GIB67_025216</name>
</gene>
<accession>A0A7J7N8J4</accession>
<keyword evidence="5" id="KW-1185">Reference proteome</keyword>
<name>A0A7J7N8J4_9MAGN</name>
<dbReference type="PANTHER" id="PTHR47991">
    <property type="entry name" value="OXOGLUTARATE/IRON-DEPENDENT DIOXYGENASE"/>
    <property type="match status" value="1"/>
</dbReference>
<evidence type="ECO:0000256" key="1">
    <source>
        <dbReference type="ARBA" id="ARBA00022723"/>
    </source>
</evidence>
<dbReference type="AlphaFoldDB" id="A0A7J7N8J4"/>
<dbReference type="Gene3D" id="2.60.120.330">
    <property type="entry name" value="B-lactam Antibiotic, Isopenicillin N Synthase, Chain"/>
    <property type="match status" value="1"/>
</dbReference>
<evidence type="ECO:0000313" key="4">
    <source>
        <dbReference type="EMBL" id="KAF6163352.1"/>
    </source>
</evidence>
<organism evidence="4 5">
    <name type="scientific">Kingdonia uniflora</name>
    <dbReference type="NCBI Taxonomy" id="39325"/>
    <lineage>
        <taxon>Eukaryota</taxon>
        <taxon>Viridiplantae</taxon>
        <taxon>Streptophyta</taxon>
        <taxon>Embryophyta</taxon>
        <taxon>Tracheophyta</taxon>
        <taxon>Spermatophyta</taxon>
        <taxon>Magnoliopsida</taxon>
        <taxon>Ranunculales</taxon>
        <taxon>Circaeasteraceae</taxon>
        <taxon>Kingdonia</taxon>
    </lineage>
</organism>
<dbReference type="InterPro" id="IPR044861">
    <property type="entry name" value="IPNS-like_FE2OG_OXY"/>
</dbReference>
<reference evidence="4 5" key="1">
    <citation type="journal article" date="2020" name="IScience">
        <title>Genome Sequencing of the Endangered Kingdonia uniflora (Circaeasteraceae, Ranunculales) Reveals Potential Mechanisms of Evolutionary Specialization.</title>
        <authorList>
            <person name="Sun Y."/>
            <person name="Deng T."/>
            <person name="Zhang A."/>
            <person name="Moore M.J."/>
            <person name="Landis J.B."/>
            <person name="Lin N."/>
            <person name="Zhang H."/>
            <person name="Zhang X."/>
            <person name="Huang J."/>
            <person name="Zhang X."/>
            <person name="Sun H."/>
            <person name="Wang H."/>
        </authorList>
    </citation>
    <scope>NUCLEOTIDE SEQUENCE [LARGE SCALE GENOMIC DNA]</scope>
    <source>
        <strain evidence="4">TB1705</strain>
        <tissue evidence="4">Leaf</tissue>
    </source>
</reference>
<dbReference type="PROSITE" id="PS51471">
    <property type="entry name" value="FE2OG_OXY"/>
    <property type="match status" value="1"/>
</dbReference>
<dbReference type="SUPFAM" id="SSF51197">
    <property type="entry name" value="Clavaminate synthase-like"/>
    <property type="match status" value="1"/>
</dbReference>
<dbReference type="InterPro" id="IPR050295">
    <property type="entry name" value="Plant_2OG-oxidoreductases"/>
</dbReference>
<dbReference type="InterPro" id="IPR027443">
    <property type="entry name" value="IPNS-like_sf"/>
</dbReference>
<proteinExistence type="predicted"/>
<dbReference type="Proteomes" id="UP000541444">
    <property type="component" value="Unassembled WGS sequence"/>
</dbReference>
<comment type="caution">
    <text evidence="4">The sequence shown here is derived from an EMBL/GenBank/DDBJ whole genome shotgun (WGS) entry which is preliminary data.</text>
</comment>